<dbReference type="InterPro" id="IPR040690">
    <property type="entry name" value="FtsX_ECD"/>
</dbReference>
<dbReference type="PANTHER" id="PTHR47755:SF1">
    <property type="entry name" value="CELL DIVISION PROTEIN FTSX"/>
    <property type="match status" value="1"/>
</dbReference>
<feature type="domain" description="FtsX extracellular" evidence="13">
    <location>
        <begin position="53"/>
        <end position="146"/>
    </location>
</feature>
<feature type="domain" description="ABC3 transporter permease C-terminal" evidence="12">
    <location>
        <begin position="171"/>
        <end position="279"/>
    </location>
</feature>
<evidence type="ECO:0000313" key="14">
    <source>
        <dbReference type="EMBL" id="CAA9353647.1"/>
    </source>
</evidence>
<feature type="transmembrane region" description="Helical" evidence="11">
    <location>
        <begin position="219"/>
        <end position="240"/>
    </location>
</feature>
<feature type="transmembrane region" description="Helical" evidence="11">
    <location>
        <begin position="20"/>
        <end position="40"/>
    </location>
</feature>
<evidence type="ECO:0000256" key="6">
    <source>
        <dbReference type="ARBA" id="ARBA00022692"/>
    </source>
</evidence>
<protein>
    <recommendedName>
        <fullName evidence="3 10">Cell division protein FtsX</fullName>
    </recommendedName>
</protein>
<evidence type="ECO:0000256" key="7">
    <source>
        <dbReference type="ARBA" id="ARBA00022989"/>
    </source>
</evidence>
<evidence type="ECO:0000259" key="13">
    <source>
        <dbReference type="Pfam" id="PF18075"/>
    </source>
</evidence>
<keyword evidence="5 10" id="KW-0132">Cell division</keyword>
<keyword evidence="8 10" id="KW-0472">Membrane</keyword>
<dbReference type="Pfam" id="PF02687">
    <property type="entry name" value="FtsX"/>
    <property type="match status" value="1"/>
</dbReference>
<comment type="subcellular location">
    <subcellularLocation>
        <location evidence="1">Cell membrane</location>
        <topology evidence="1">Multi-pass membrane protein</topology>
    </subcellularLocation>
</comment>
<sequence length="281" mass="29775">MRAVREALRAFQRAPLLSALGVMTIALSLFAFGLFGLVALNLRAALDAVEERVEVRAFLLPTADAAVAAPIVADLTASPEVASATYVSPDSALARARRELQEFDDVFEAGVLPGSIELHLKPGFRGPREVARLAERLRAYPGVEEVRYGEEWVQKLYRLRTVAGVAGAGLGAAFALVAIMIIGSTIRMAVLSRAREIAIMRLVGATAGFVRRPFLIEGFLKGALGGAVALALTWVASVVVSRNFVATQFFRPDQAALGVAAGALLGLLGSAASVSRHLRKV</sequence>
<feature type="transmembrane region" description="Helical" evidence="11">
    <location>
        <begin position="255"/>
        <end position="274"/>
    </location>
</feature>
<evidence type="ECO:0000256" key="11">
    <source>
        <dbReference type="SAM" id="Phobius"/>
    </source>
</evidence>
<keyword evidence="7 11" id="KW-1133">Transmembrane helix</keyword>
<dbReference type="PIRSF" id="PIRSF003097">
    <property type="entry name" value="FtsX"/>
    <property type="match status" value="1"/>
</dbReference>
<accession>A0A6J4M9J5</accession>
<dbReference type="EMBL" id="CADCTU010000786">
    <property type="protein sequence ID" value="CAA9353647.1"/>
    <property type="molecule type" value="Genomic_DNA"/>
</dbReference>
<dbReference type="GO" id="GO:0005886">
    <property type="term" value="C:plasma membrane"/>
    <property type="evidence" value="ECO:0007669"/>
    <property type="project" value="UniProtKB-SubCell"/>
</dbReference>
<dbReference type="InterPro" id="IPR004513">
    <property type="entry name" value="FtsX"/>
</dbReference>
<feature type="transmembrane region" description="Helical" evidence="11">
    <location>
        <begin position="162"/>
        <end position="186"/>
    </location>
</feature>
<dbReference type="AlphaFoldDB" id="A0A6J4M9J5"/>
<dbReference type="GO" id="GO:0051301">
    <property type="term" value="P:cell division"/>
    <property type="evidence" value="ECO:0007669"/>
    <property type="project" value="UniProtKB-KW"/>
</dbReference>
<dbReference type="PANTHER" id="PTHR47755">
    <property type="entry name" value="CELL DIVISION PROTEIN FTSX"/>
    <property type="match status" value="1"/>
</dbReference>
<reference evidence="14" key="1">
    <citation type="submission" date="2020-02" db="EMBL/GenBank/DDBJ databases">
        <authorList>
            <person name="Meier V. D."/>
        </authorList>
    </citation>
    <scope>NUCLEOTIDE SEQUENCE</scope>
    <source>
        <strain evidence="14">AVDCRST_MAG11</strain>
    </source>
</reference>
<dbReference type="Gene3D" id="3.30.70.3040">
    <property type="match status" value="1"/>
</dbReference>
<evidence type="ECO:0000256" key="1">
    <source>
        <dbReference type="ARBA" id="ARBA00004651"/>
    </source>
</evidence>
<dbReference type="Pfam" id="PF18075">
    <property type="entry name" value="FtsX_ECD"/>
    <property type="match status" value="1"/>
</dbReference>
<gene>
    <name evidence="14" type="ORF">AVDCRST_MAG11-3688</name>
</gene>
<name>A0A6J4M9J5_9BACT</name>
<evidence type="ECO:0000256" key="3">
    <source>
        <dbReference type="ARBA" id="ARBA00021907"/>
    </source>
</evidence>
<evidence type="ECO:0000256" key="2">
    <source>
        <dbReference type="ARBA" id="ARBA00007379"/>
    </source>
</evidence>
<dbReference type="GO" id="GO:0032153">
    <property type="term" value="C:cell division site"/>
    <property type="evidence" value="ECO:0007669"/>
    <property type="project" value="TreeGrafter"/>
</dbReference>
<evidence type="ECO:0000256" key="5">
    <source>
        <dbReference type="ARBA" id="ARBA00022618"/>
    </source>
</evidence>
<evidence type="ECO:0000256" key="10">
    <source>
        <dbReference type="PIRNR" id="PIRNR003097"/>
    </source>
</evidence>
<dbReference type="InterPro" id="IPR003838">
    <property type="entry name" value="ABC3_permease_C"/>
</dbReference>
<keyword evidence="6 11" id="KW-0812">Transmembrane</keyword>
<keyword evidence="4 10" id="KW-1003">Cell membrane</keyword>
<evidence type="ECO:0000256" key="4">
    <source>
        <dbReference type="ARBA" id="ARBA00022475"/>
    </source>
</evidence>
<evidence type="ECO:0000256" key="9">
    <source>
        <dbReference type="ARBA" id="ARBA00023306"/>
    </source>
</evidence>
<comment type="similarity">
    <text evidence="2 10">Belongs to the ABC-4 integral membrane protein family. FtsX subfamily.</text>
</comment>
<proteinExistence type="inferred from homology"/>
<evidence type="ECO:0000259" key="12">
    <source>
        <dbReference type="Pfam" id="PF02687"/>
    </source>
</evidence>
<evidence type="ECO:0000256" key="8">
    <source>
        <dbReference type="ARBA" id="ARBA00023136"/>
    </source>
</evidence>
<keyword evidence="9 10" id="KW-0131">Cell cycle</keyword>
<organism evidence="14">
    <name type="scientific">uncultured Gemmatimonadaceae bacterium</name>
    <dbReference type="NCBI Taxonomy" id="246130"/>
    <lineage>
        <taxon>Bacteria</taxon>
        <taxon>Pseudomonadati</taxon>
        <taxon>Gemmatimonadota</taxon>
        <taxon>Gemmatimonadia</taxon>
        <taxon>Gemmatimonadales</taxon>
        <taxon>Gemmatimonadaceae</taxon>
        <taxon>environmental samples</taxon>
    </lineage>
</organism>